<gene>
    <name evidence="1" type="ORF">PYW07_008070</name>
</gene>
<protein>
    <submittedName>
        <fullName evidence="1">Uncharacterized protein</fullName>
    </submittedName>
</protein>
<keyword evidence="2" id="KW-1185">Reference proteome</keyword>
<comment type="caution">
    <text evidence="1">The sequence shown here is derived from an EMBL/GenBank/DDBJ whole genome shotgun (WGS) entry which is preliminary data.</text>
</comment>
<dbReference type="AlphaFoldDB" id="A0AAD7YPK4"/>
<reference evidence="1" key="1">
    <citation type="submission" date="2023-03" db="EMBL/GenBank/DDBJ databases">
        <title>Chromosome-level genomes of two armyworms, Mythimna separata and Mythimna loreyi, provide insights into the biosynthesis and reception of sex pheromones.</title>
        <authorList>
            <person name="Zhao H."/>
        </authorList>
    </citation>
    <scope>NUCLEOTIDE SEQUENCE</scope>
    <source>
        <strain evidence="1">BeijingLab</strain>
        <tissue evidence="1">Pupa</tissue>
    </source>
</reference>
<sequence>MLKSLALFWLGAATIPFDEVWKGGLRMRFDFTIFGIGKSAFISLPQSATAAEEQGWKRKKKIHLPKGYAKLSMYCPKDEYTVCLFFDDTGYIAGVQVAFREEDFHDNIFDWTIQGFSRWTITVGGKTVDLWTTRVYFISPETLAIDSKHRVAHRNPDLMLQDHSILVSGFNGKLYRISTNASEITGPNSDFTEQSCVPGMGEHYYYKMSKQTKCKASTLFPWSPAVASNQLVSIQLLRFGNYSVKEELFDAIEPARTALKAMIPEGPQCLYDLGHSPGLVSLHIYFIETPFLVSCLFE</sequence>
<proteinExistence type="predicted"/>
<organism evidence="1 2">
    <name type="scientific">Mythimna separata</name>
    <name type="common">Oriental armyworm</name>
    <name type="synonym">Pseudaletia separata</name>
    <dbReference type="NCBI Taxonomy" id="271217"/>
    <lineage>
        <taxon>Eukaryota</taxon>
        <taxon>Metazoa</taxon>
        <taxon>Ecdysozoa</taxon>
        <taxon>Arthropoda</taxon>
        <taxon>Hexapoda</taxon>
        <taxon>Insecta</taxon>
        <taxon>Pterygota</taxon>
        <taxon>Neoptera</taxon>
        <taxon>Endopterygota</taxon>
        <taxon>Lepidoptera</taxon>
        <taxon>Glossata</taxon>
        <taxon>Ditrysia</taxon>
        <taxon>Noctuoidea</taxon>
        <taxon>Noctuidae</taxon>
        <taxon>Noctuinae</taxon>
        <taxon>Hadenini</taxon>
        <taxon>Mythimna</taxon>
    </lineage>
</organism>
<accession>A0AAD7YPK4</accession>
<evidence type="ECO:0000313" key="1">
    <source>
        <dbReference type="EMBL" id="KAJ8724090.1"/>
    </source>
</evidence>
<dbReference type="EMBL" id="JARGEI010000011">
    <property type="protein sequence ID" value="KAJ8724090.1"/>
    <property type="molecule type" value="Genomic_DNA"/>
</dbReference>
<name>A0AAD7YPK4_MYTSE</name>
<dbReference type="Proteomes" id="UP001231518">
    <property type="component" value="Chromosome 20"/>
</dbReference>
<evidence type="ECO:0000313" key="2">
    <source>
        <dbReference type="Proteomes" id="UP001231518"/>
    </source>
</evidence>